<dbReference type="InterPro" id="IPR006311">
    <property type="entry name" value="TAT_signal"/>
</dbReference>
<dbReference type="PROSITE" id="PS51318">
    <property type="entry name" value="TAT"/>
    <property type="match status" value="1"/>
</dbReference>
<evidence type="ECO:0000313" key="3">
    <source>
        <dbReference type="Proteomes" id="UP001155240"/>
    </source>
</evidence>
<sequence length="110" mass="11613">MPLSLTSPSFSRAPGSRRSFVAALALAGTMLVAPAAAAAYTTAYPEGGTWYYGVSNGTVLSSYNHPSRSHRASVDNGRIHRSACKGRNVPASVSAPARPFIVDRAYYAFC</sequence>
<proteinExistence type="predicted"/>
<organism evidence="2 3">
    <name type="scientific">Rathayibacter rubneri</name>
    <dbReference type="NCBI Taxonomy" id="2950106"/>
    <lineage>
        <taxon>Bacteria</taxon>
        <taxon>Bacillati</taxon>
        <taxon>Actinomycetota</taxon>
        <taxon>Actinomycetes</taxon>
        <taxon>Micrococcales</taxon>
        <taxon>Microbacteriaceae</taxon>
        <taxon>Rathayibacter</taxon>
    </lineage>
</organism>
<reference evidence="2" key="1">
    <citation type="submission" date="2022-06" db="EMBL/GenBank/DDBJ databases">
        <title>Whole genome shotgun sequencing (WGS) of Rathayibacter sp. ZW T2_19, isolated from stored onions (Allium cepa).</title>
        <authorList>
            <person name="Stoll D.A."/>
            <person name="Huch M."/>
        </authorList>
    </citation>
    <scope>NUCLEOTIDE SEQUENCE</scope>
    <source>
        <strain evidence="2">ZW T2_19</strain>
    </source>
</reference>
<evidence type="ECO:0000256" key="1">
    <source>
        <dbReference type="SAM" id="SignalP"/>
    </source>
</evidence>
<name>A0A9X2DYF6_9MICO</name>
<comment type="caution">
    <text evidence="2">The sequence shown here is derived from an EMBL/GenBank/DDBJ whole genome shotgun (WGS) entry which is preliminary data.</text>
</comment>
<gene>
    <name evidence="2" type="ORF">NB037_11120</name>
</gene>
<dbReference type="Proteomes" id="UP001155240">
    <property type="component" value="Unassembled WGS sequence"/>
</dbReference>
<dbReference type="RefSeq" id="WP_251945726.1">
    <property type="nucleotide sequence ID" value="NZ_JAMRYM010000044.1"/>
</dbReference>
<protein>
    <submittedName>
        <fullName evidence="2">Lactococcin 972 family bacteriocin</fullName>
    </submittedName>
</protein>
<keyword evidence="3" id="KW-1185">Reference proteome</keyword>
<dbReference type="InterPro" id="IPR006540">
    <property type="entry name" value="Lactococcin_972"/>
</dbReference>
<feature type="chain" id="PRO_5040800290" evidence="1">
    <location>
        <begin position="39"/>
        <end position="110"/>
    </location>
</feature>
<accession>A0A9X2DYF6</accession>
<evidence type="ECO:0000313" key="2">
    <source>
        <dbReference type="EMBL" id="MCM6762968.1"/>
    </source>
</evidence>
<dbReference type="AlphaFoldDB" id="A0A9X2DYF6"/>
<dbReference type="Pfam" id="PF09683">
    <property type="entry name" value="Lactococcin_972"/>
    <property type="match status" value="1"/>
</dbReference>
<dbReference type="EMBL" id="JAMRYM010000044">
    <property type="protein sequence ID" value="MCM6762968.1"/>
    <property type="molecule type" value="Genomic_DNA"/>
</dbReference>
<keyword evidence="1" id="KW-0732">Signal</keyword>
<feature type="signal peptide" evidence="1">
    <location>
        <begin position="1"/>
        <end position="38"/>
    </location>
</feature>
<dbReference type="Gene3D" id="2.60.40.2850">
    <property type="match status" value="1"/>
</dbReference>